<accession>A0A4C1VEW9</accession>
<feature type="region of interest" description="Disordered" evidence="1">
    <location>
        <begin position="1"/>
        <end position="70"/>
    </location>
</feature>
<sequence length="135" mass="14938">MGMRTSNITENRPMGQNRDKNQGRDIDIGTALTTVGPPIANGSRSGASDTPMHVPTELDMSPSGPISTAPSELNDLARVISEDVRYFRDATWEITIDQADESSRNLNQVCRQLTKVTPPIYPTNTVTMMLKFEQR</sequence>
<proteinExistence type="predicted"/>
<organism evidence="2 3">
    <name type="scientific">Eumeta variegata</name>
    <name type="common">Bagworm moth</name>
    <name type="synonym">Eumeta japonica</name>
    <dbReference type="NCBI Taxonomy" id="151549"/>
    <lineage>
        <taxon>Eukaryota</taxon>
        <taxon>Metazoa</taxon>
        <taxon>Ecdysozoa</taxon>
        <taxon>Arthropoda</taxon>
        <taxon>Hexapoda</taxon>
        <taxon>Insecta</taxon>
        <taxon>Pterygota</taxon>
        <taxon>Neoptera</taxon>
        <taxon>Endopterygota</taxon>
        <taxon>Lepidoptera</taxon>
        <taxon>Glossata</taxon>
        <taxon>Ditrysia</taxon>
        <taxon>Tineoidea</taxon>
        <taxon>Psychidae</taxon>
        <taxon>Oiketicinae</taxon>
        <taxon>Eumeta</taxon>
    </lineage>
</organism>
<evidence type="ECO:0000313" key="2">
    <source>
        <dbReference type="EMBL" id="GBP37100.1"/>
    </source>
</evidence>
<gene>
    <name evidence="2" type="ORF">EVAR_19229_1</name>
</gene>
<dbReference type="Proteomes" id="UP000299102">
    <property type="component" value="Unassembled WGS sequence"/>
</dbReference>
<dbReference type="EMBL" id="BGZK01000328">
    <property type="protein sequence ID" value="GBP37100.1"/>
    <property type="molecule type" value="Genomic_DNA"/>
</dbReference>
<keyword evidence="3" id="KW-1185">Reference proteome</keyword>
<comment type="caution">
    <text evidence="2">The sequence shown here is derived from an EMBL/GenBank/DDBJ whole genome shotgun (WGS) entry which is preliminary data.</text>
</comment>
<dbReference type="OrthoDB" id="412981at2759"/>
<protein>
    <submittedName>
        <fullName evidence="2">Uncharacterized protein</fullName>
    </submittedName>
</protein>
<feature type="compositionally biased region" description="Basic and acidic residues" evidence="1">
    <location>
        <begin position="17"/>
        <end position="27"/>
    </location>
</feature>
<feature type="compositionally biased region" description="Polar residues" evidence="1">
    <location>
        <begin position="1"/>
        <end position="10"/>
    </location>
</feature>
<name>A0A4C1VEW9_EUMVA</name>
<evidence type="ECO:0000256" key="1">
    <source>
        <dbReference type="SAM" id="MobiDB-lite"/>
    </source>
</evidence>
<evidence type="ECO:0000313" key="3">
    <source>
        <dbReference type="Proteomes" id="UP000299102"/>
    </source>
</evidence>
<reference evidence="2 3" key="1">
    <citation type="journal article" date="2019" name="Commun. Biol.">
        <title>The bagworm genome reveals a unique fibroin gene that provides high tensile strength.</title>
        <authorList>
            <person name="Kono N."/>
            <person name="Nakamura H."/>
            <person name="Ohtoshi R."/>
            <person name="Tomita M."/>
            <person name="Numata K."/>
            <person name="Arakawa K."/>
        </authorList>
    </citation>
    <scope>NUCLEOTIDE SEQUENCE [LARGE SCALE GENOMIC DNA]</scope>
</reference>
<dbReference type="AlphaFoldDB" id="A0A4C1VEW9"/>